<reference evidence="1 2" key="1">
    <citation type="journal article" date="2007" name="Science">
        <title>The Chlamydomonas genome reveals the evolution of key animal and plant functions.</title>
        <authorList>
            <person name="Merchant S.S."/>
            <person name="Prochnik S.E."/>
            <person name="Vallon O."/>
            <person name="Harris E.H."/>
            <person name="Karpowicz S.J."/>
            <person name="Witman G.B."/>
            <person name="Terry A."/>
            <person name="Salamov A."/>
            <person name="Fritz-Laylin L.K."/>
            <person name="Marechal-Drouard L."/>
            <person name="Marshall W.F."/>
            <person name="Qu L.H."/>
            <person name="Nelson D.R."/>
            <person name="Sanderfoot A.A."/>
            <person name="Spalding M.H."/>
            <person name="Kapitonov V.V."/>
            <person name="Ren Q."/>
            <person name="Ferris P."/>
            <person name="Lindquist E."/>
            <person name="Shapiro H."/>
            <person name="Lucas S.M."/>
            <person name="Grimwood J."/>
            <person name="Schmutz J."/>
            <person name="Cardol P."/>
            <person name="Cerutti H."/>
            <person name="Chanfreau G."/>
            <person name="Chen C.L."/>
            <person name="Cognat V."/>
            <person name="Croft M.T."/>
            <person name="Dent R."/>
            <person name="Dutcher S."/>
            <person name="Fernandez E."/>
            <person name="Fukuzawa H."/>
            <person name="Gonzalez-Ballester D."/>
            <person name="Gonzalez-Halphen D."/>
            <person name="Hallmann A."/>
            <person name="Hanikenne M."/>
            <person name="Hippler M."/>
            <person name="Inwood W."/>
            <person name="Jabbari K."/>
            <person name="Kalanon M."/>
            <person name="Kuras R."/>
            <person name="Lefebvre P.A."/>
            <person name="Lemaire S.D."/>
            <person name="Lobanov A.V."/>
            <person name="Lohr M."/>
            <person name="Manuell A."/>
            <person name="Meier I."/>
            <person name="Mets L."/>
            <person name="Mittag M."/>
            <person name="Mittelmeier T."/>
            <person name="Moroney J.V."/>
            <person name="Moseley J."/>
            <person name="Napoli C."/>
            <person name="Nedelcu A.M."/>
            <person name="Niyogi K."/>
            <person name="Novoselov S.V."/>
            <person name="Paulsen I.T."/>
            <person name="Pazour G."/>
            <person name="Purton S."/>
            <person name="Ral J.P."/>
            <person name="Riano-Pachon D.M."/>
            <person name="Riekhof W."/>
            <person name="Rymarquis L."/>
            <person name="Schroda M."/>
            <person name="Stern D."/>
            <person name="Umen J."/>
            <person name="Willows R."/>
            <person name="Wilson N."/>
            <person name="Zimmer S.L."/>
            <person name="Allmer J."/>
            <person name="Balk J."/>
            <person name="Bisova K."/>
            <person name="Chen C.J."/>
            <person name="Elias M."/>
            <person name="Gendler K."/>
            <person name="Hauser C."/>
            <person name="Lamb M.R."/>
            <person name="Ledford H."/>
            <person name="Long J.C."/>
            <person name="Minagawa J."/>
            <person name="Page M.D."/>
            <person name="Pan J."/>
            <person name="Pootakham W."/>
            <person name="Roje S."/>
            <person name="Rose A."/>
            <person name="Stahlberg E."/>
            <person name="Terauchi A.M."/>
            <person name="Yang P."/>
            <person name="Ball S."/>
            <person name="Bowler C."/>
            <person name="Dieckmann C.L."/>
            <person name="Gladyshev V.N."/>
            <person name="Green P."/>
            <person name="Jorgensen R."/>
            <person name="Mayfield S."/>
            <person name="Mueller-Roeber B."/>
            <person name="Rajamani S."/>
            <person name="Sayre R.T."/>
            <person name="Brokstein P."/>
            <person name="Dubchak I."/>
            <person name="Goodstein D."/>
            <person name="Hornick L."/>
            <person name="Huang Y.W."/>
            <person name="Jhaveri J."/>
            <person name="Luo Y."/>
            <person name="Martinez D."/>
            <person name="Ngau W.C."/>
            <person name="Otillar B."/>
            <person name="Poliakov A."/>
            <person name="Porter A."/>
            <person name="Szajkowski L."/>
            <person name="Werner G."/>
            <person name="Zhou K."/>
            <person name="Grigoriev I.V."/>
            <person name="Rokhsar D.S."/>
            <person name="Grossman A.R."/>
        </authorList>
    </citation>
    <scope>NUCLEOTIDE SEQUENCE [LARGE SCALE GENOMIC DNA]</scope>
    <source>
        <strain evidence="2">CC-503</strain>
    </source>
</reference>
<dbReference type="PANTHER" id="PTHR15907">
    <property type="entry name" value="DUF614 FAMILY PROTEIN-RELATED"/>
    <property type="match status" value="1"/>
</dbReference>
<dbReference type="ExpressionAtlas" id="A0A2K3E033">
    <property type="expression patterns" value="baseline and differential"/>
</dbReference>
<dbReference type="FunCoup" id="A0A2K3E033">
    <property type="interactions" value="99"/>
</dbReference>
<name>A0A2K3E033_CHLRE</name>
<accession>A0A2K3E033</accession>
<protein>
    <submittedName>
        <fullName evidence="1">Uncharacterized protein</fullName>
    </submittedName>
</protein>
<dbReference type="OrthoDB" id="985035at2759"/>
<dbReference type="Gramene" id="PNW86148">
    <property type="protein sequence ID" value="PNW86148"/>
    <property type="gene ID" value="CHLRE_02g075000v5"/>
</dbReference>
<proteinExistence type="predicted"/>
<dbReference type="RefSeq" id="XP_042926762.1">
    <property type="nucleotide sequence ID" value="XM_043059128.1"/>
</dbReference>
<dbReference type="NCBIfam" id="TIGR01571">
    <property type="entry name" value="A_thal_Cys_rich"/>
    <property type="match status" value="1"/>
</dbReference>
<dbReference type="EMBL" id="CM008963">
    <property type="protein sequence ID" value="PNW86148.1"/>
    <property type="molecule type" value="Genomic_DNA"/>
</dbReference>
<dbReference type="Pfam" id="PF04749">
    <property type="entry name" value="PLAC8"/>
    <property type="match status" value="1"/>
</dbReference>
<sequence length="146" mass="15248">MAVAPAQGNWSTGLCDWCGAPGGFGTCLYVMCCTPCSYGSLVARLGPEVTCGGSCFGGCCCYTLLSMLGLNCIIHMGVRGHLRNKYGIPGDGCNVSPLTLRPAPSPSRYLLWLASFGATDCMCTCCCSACAICQETREVMIRNGGT</sequence>
<dbReference type="GeneID" id="5727189"/>
<gene>
    <name evidence="1" type="ORF">CHLRE_02g075000v5</name>
</gene>
<dbReference type="InParanoid" id="A0A2K3E033"/>
<dbReference type="KEGG" id="cre:CHLRE_02g075000v5"/>
<organism evidence="1 2">
    <name type="scientific">Chlamydomonas reinhardtii</name>
    <name type="common">Chlamydomonas smithii</name>
    <dbReference type="NCBI Taxonomy" id="3055"/>
    <lineage>
        <taxon>Eukaryota</taxon>
        <taxon>Viridiplantae</taxon>
        <taxon>Chlorophyta</taxon>
        <taxon>core chlorophytes</taxon>
        <taxon>Chlorophyceae</taxon>
        <taxon>CS clade</taxon>
        <taxon>Chlamydomonadales</taxon>
        <taxon>Chlamydomonadaceae</taxon>
        <taxon>Chlamydomonas</taxon>
    </lineage>
</organism>
<dbReference type="AlphaFoldDB" id="A0A2K3E033"/>
<evidence type="ECO:0000313" key="1">
    <source>
        <dbReference type="EMBL" id="PNW86148.1"/>
    </source>
</evidence>
<keyword evidence="2" id="KW-1185">Reference proteome</keyword>
<dbReference type="InterPro" id="IPR006461">
    <property type="entry name" value="PLAC_motif_containing"/>
</dbReference>
<evidence type="ECO:0000313" key="2">
    <source>
        <dbReference type="Proteomes" id="UP000006906"/>
    </source>
</evidence>
<dbReference type="Proteomes" id="UP000006906">
    <property type="component" value="Chromosome 2"/>
</dbReference>